<dbReference type="HOGENOM" id="CLU_111688_0_0_1"/>
<organism evidence="3 4">
    <name type="scientific">Sphaerobolus stellatus (strain SS14)</name>
    <dbReference type="NCBI Taxonomy" id="990650"/>
    <lineage>
        <taxon>Eukaryota</taxon>
        <taxon>Fungi</taxon>
        <taxon>Dikarya</taxon>
        <taxon>Basidiomycota</taxon>
        <taxon>Agaricomycotina</taxon>
        <taxon>Agaricomycetes</taxon>
        <taxon>Phallomycetidae</taxon>
        <taxon>Geastrales</taxon>
        <taxon>Sphaerobolaceae</taxon>
        <taxon>Sphaerobolus</taxon>
    </lineage>
</organism>
<keyword evidence="2" id="KW-0732">Signal</keyword>
<dbReference type="EMBL" id="KN837246">
    <property type="protein sequence ID" value="KIJ31204.1"/>
    <property type="molecule type" value="Genomic_DNA"/>
</dbReference>
<dbReference type="Proteomes" id="UP000054279">
    <property type="component" value="Unassembled WGS sequence"/>
</dbReference>
<gene>
    <name evidence="3" type="ORF">M422DRAFT_267155</name>
</gene>
<reference evidence="3 4" key="1">
    <citation type="submission" date="2014-06" db="EMBL/GenBank/DDBJ databases">
        <title>Evolutionary Origins and Diversification of the Mycorrhizal Mutualists.</title>
        <authorList>
            <consortium name="DOE Joint Genome Institute"/>
            <consortium name="Mycorrhizal Genomics Consortium"/>
            <person name="Kohler A."/>
            <person name="Kuo A."/>
            <person name="Nagy L.G."/>
            <person name="Floudas D."/>
            <person name="Copeland A."/>
            <person name="Barry K.W."/>
            <person name="Cichocki N."/>
            <person name="Veneault-Fourrey C."/>
            <person name="LaButti K."/>
            <person name="Lindquist E.A."/>
            <person name="Lipzen A."/>
            <person name="Lundell T."/>
            <person name="Morin E."/>
            <person name="Murat C."/>
            <person name="Riley R."/>
            <person name="Ohm R."/>
            <person name="Sun H."/>
            <person name="Tunlid A."/>
            <person name="Henrissat B."/>
            <person name="Grigoriev I.V."/>
            <person name="Hibbett D.S."/>
            <person name="Martin F."/>
        </authorList>
    </citation>
    <scope>NUCLEOTIDE SEQUENCE [LARGE SCALE GENOMIC DNA]</scope>
    <source>
        <strain evidence="3 4">SS14</strain>
    </source>
</reference>
<proteinExistence type="predicted"/>
<keyword evidence="1" id="KW-0472">Membrane</keyword>
<evidence type="ECO:0000256" key="1">
    <source>
        <dbReference type="SAM" id="Phobius"/>
    </source>
</evidence>
<feature type="signal peptide" evidence="2">
    <location>
        <begin position="1"/>
        <end position="19"/>
    </location>
</feature>
<evidence type="ECO:0000256" key="2">
    <source>
        <dbReference type="SAM" id="SignalP"/>
    </source>
</evidence>
<keyword evidence="4" id="KW-1185">Reference proteome</keyword>
<sequence>MIRAIYFTSALITGLTVLAQDGGIIGGITSAAGAVGSTATSLGGDVTSARGTVSSGVTSVGSNITSAGRSVAGVATFTVSSGTIVATVVSGVTVLTSNGGEGIIIPASLGSAAASDATSFYQSATSVGPTVATGSGSDSNNAAISLSGGALAGLVIVVASVALGALVVA</sequence>
<keyword evidence="1" id="KW-1133">Transmembrane helix</keyword>
<feature type="transmembrane region" description="Helical" evidence="1">
    <location>
        <begin position="146"/>
        <end position="168"/>
    </location>
</feature>
<accession>A0A0C9U9K0</accession>
<dbReference type="AlphaFoldDB" id="A0A0C9U9K0"/>
<evidence type="ECO:0000313" key="4">
    <source>
        <dbReference type="Proteomes" id="UP000054279"/>
    </source>
</evidence>
<name>A0A0C9U9K0_SPHS4</name>
<feature type="chain" id="PRO_5002204106" evidence="2">
    <location>
        <begin position="20"/>
        <end position="169"/>
    </location>
</feature>
<evidence type="ECO:0000313" key="3">
    <source>
        <dbReference type="EMBL" id="KIJ31204.1"/>
    </source>
</evidence>
<protein>
    <submittedName>
        <fullName evidence="3">Uncharacterized protein</fullName>
    </submittedName>
</protein>
<keyword evidence="1" id="KW-0812">Transmembrane</keyword>